<evidence type="ECO:0000256" key="4">
    <source>
        <dbReference type="ARBA" id="ARBA00048988"/>
    </source>
</evidence>
<keyword evidence="5" id="KW-0472">Membrane</keyword>
<comment type="similarity">
    <text evidence="1">Belongs to the HerA family.</text>
</comment>
<dbReference type="Pfam" id="PF01935">
    <property type="entry name" value="DUF87"/>
    <property type="match status" value="1"/>
</dbReference>
<evidence type="ECO:0000313" key="7">
    <source>
        <dbReference type="EMBL" id="ABW01485.1"/>
    </source>
</evidence>
<reference evidence="7 8" key="1">
    <citation type="submission" date="2007-10" db="EMBL/GenBank/DDBJ databases">
        <title>Complete sequence of Caldivirga maquilingensis IC-167.</title>
        <authorList>
            <consortium name="US DOE Joint Genome Institute"/>
            <person name="Copeland A."/>
            <person name="Lucas S."/>
            <person name="Lapidus A."/>
            <person name="Barry K."/>
            <person name="Glavina del Rio T."/>
            <person name="Dalin E."/>
            <person name="Tice H."/>
            <person name="Pitluck S."/>
            <person name="Saunders E."/>
            <person name="Brettin T."/>
            <person name="Bruce D."/>
            <person name="Detter J.C."/>
            <person name="Han C."/>
            <person name="Schmutz J."/>
            <person name="Larimer F."/>
            <person name="Land M."/>
            <person name="Hauser L."/>
            <person name="Kyrpides N."/>
            <person name="Ivanova N."/>
            <person name="Biddle J.F."/>
            <person name="Zhang Z."/>
            <person name="Fitz-Gibbon S.T."/>
            <person name="Lowe T.M."/>
            <person name="Saltikov C."/>
            <person name="House C.H."/>
            <person name="Richardson P."/>
        </authorList>
    </citation>
    <scope>NUCLEOTIDE SEQUENCE [LARGE SCALE GENOMIC DNA]</scope>
    <source>
        <strain evidence="8">ATCC 700844 / DSM 13496 / JCM 10307 / IC-167</strain>
    </source>
</reference>
<comment type="catalytic activity">
    <reaction evidence="4">
        <text>ATP + H2O = ADP + phosphate + H(+)</text>
        <dbReference type="Rhea" id="RHEA:13065"/>
        <dbReference type="ChEBI" id="CHEBI:15377"/>
        <dbReference type="ChEBI" id="CHEBI:15378"/>
        <dbReference type="ChEBI" id="CHEBI:30616"/>
        <dbReference type="ChEBI" id="CHEBI:43474"/>
        <dbReference type="ChEBI" id="CHEBI:456216"/>
        <dbReference type="EC" id="5.6.2.4"/>
    </reaction>
</comment>
<name>A8MCH9_CALMQ</name>
<dbReference type="InterPro" id="IPR002789">
    <property type="entry name" value="HerA_central"/>
</dbReference>
<dbReference type="RefSeq" id="WP_012185705.1">
    <property type="nucleotide sequence ID" value="NC_009954.1"/>
</dbReference>
<dbReference type="InterPro" id="IPR027417">
    <property type="entry name" value="P-loop_NTPase"/>
</dbReference>
<evidence type="ECO:0000259" key="6">
    <source>
        <dbReference type="Pfam" id="PF01935"/>
    </source>
</evidence>
<evidence type="ECO:0000256" key="3">
    <source>
        <dbReference type="ARBA" id="ARBA00048954"/>
    </source>
</evidence>
<evidence type="ECO:0000313" key="8">
    <source>
        <dbReference type="Proteomes" id="UP000001137"/>
    </source>
</evidence>
<feature type="domain" description="Helicase HerA central" evidence="6">
    <location>
        <begin position="375"/>
        <end position="473"/>
    </location>
</feature>
<keyword evidence="5" id="KW-1133">Transmembrane helix</keyword>
<dbReference type="STRING" id="397948.Cmaq_0645"/>
<protein>
    <recommendedName>
        <fullName evidence="6">Helicase HerA central domain-containing protein</fullName>
    </recommendedName>
</protein>
<dbReference type="HOGENOM" id="CLU_418993_0_0_2"/>
<dbReference type="Proteomes" id="UP000001137">
    <property type="component" value="Chromosome"/>
</dbReference>
<dbReference type="PANTHER" id="PTHR42957:SF1">
    <property type="entry name" value="HELICASE MJ1565-RELATED"/>
    <property type="match status" value="1"/>
</dbReference>
<dbReference type="AlphaFoldDB" id="A8MCH9"/>
<comment type="catalytic activity">
    <reaction evidence="2">
        <text>Couples ATP hydrolysis with the unwinding of duplex DNA by translocating in the 3'-5' direction.</text>
        <dbReference type="EC" id="5.6.2.4"/>
    </reaction>
</comment>
<dbReference type="GeneID" id="5708896"/>
<dbReference type="EMBL" id="CP000852">
    <property type="protein sequence ID" value="ABW01485.1"/>
    <property type="molecule type" value="Genomic_DNA"/>
</dbReference>
<dbReference type="OrthoDB" id="29273at2157"/>
<organism evidence="7 8">
    <name type="scientific">Caldivirga maquilingensis (strain ATCC 700844 / DSM 13496 / JCM 10307 / IC-167)</name>
    <dbReference type="NCBI Taxonomy" id="397948"/>
    <lineage>
        <taxon>Archaea</taxon>
        <taxon>Thermoproteota</taxon>
        <taxon>Thermoprotei</taxon>
        <taxon>Thermoproteales</taxon>
        <taxon>Thermoproteaceae</taxon>
        <taxon>Caldivirga</taxon>
    </lineage>
</organism>
<accession>A8MCH9</accession>
<dbReference type="CDD" id="cd00009">
    <property type="entry name" value="AAA"/>
    <property type="match status" value="1"/>
</dbReference>
<gene>
    <name evidence="7" type="ordered locus">Cmaq_0645</name>
</gene>
<dbReference type="SUPFAM" id="SSF52540">
    <property type="entry name" value="P-loop containing nucleoside triphosphate hydrolases"/>
    <property type="match status" value="1"/>
</dbReference>
<dbReference type="GO" id="GO:0043138">
    <property type="term" value="F:3'-5' DNA helicase activity"/>
    <property type="evidence" value="ECO:0007669"/>
    <property type="project" value="UniProtKB-EC"/>
</dbReference>
<keyword evidence="8" id="KW-1185">Reference proteome</keyword>
<dbReference type="InterPro" id="IPR008571">
    <property type="entry name" value="HerA-like"/>
</dbReference>
<feature type="transmembrane region" description="Helical" evidence="5">
    <location>
        <begin position="174"/>
        <end position="204"/>
    </location>
</feature>
<dbReference type="KEGG" id="cma:Cmaq_0645"/>
<proteinExistence type="inferred from homology"/>
<dbReference type="GO" id="GO:0043139">
    <property type="term" value="F:5'-3' DNA helicase activity"/>
    <property type="evidence" value="ECO:0007669"/>
    <property type="project" value="UniProtKB-EC"/>
</dbReference>
<sequence>MIFTTRIRMMIAALILVMLSSLITKYALIALVPLIIIFRNDAALLALSIRHSVAPQLVVRDNYIYDPINRLVHSFLLAEPIHDLLRLSEGKFINLVNEMLLRLNLCDKCYITFIVIGDRKVIRVSMVDEPPFNNFKSFQSNAVNVLEDYFMVKPIKGEELRNLVNQSPYPVSSLIMVLTIPLIILLLFGVLGIAPWLIFAIIVIKQYLSGRFTVNNGLLFSRISTRNELMMSKLTQADVYSLAKAFHNTINEYALVISGNSELSMLATREYHKASESLVVKERGKSYPGLLYWRNVIDRLSSGELPLRLMLLCNGGFEYVNATKSKVASYALWVPDGFLLNGLSHDAAVFIPFTGGRLRVSEDSRVIRIGVDSLGKPVEVDLDSLPAGHMLLLGPTGMGKSWAARTILARLIKMGLRIIVIDPHGEYSNLGLPIIDVSERFVDFLNPVGKIEGKETILRVAQSISEAFNISDLDLILSDLGGLSNHGDFKEVFSKAAETTYNIELSYVYSIIASSLGKRGLITPEELRQGVVLSFKSILPNPELTAFAMNQVTAYLYSMFAGKVSKLSNILAVDEAYYVMDSRLMELYVRGLRKSGLGVMLITQTLTNVSSSLIQNIPLIIMMGGPDSYIIESMNYLKLDQNEFEWLRLGLAPHMMGNRSRALLIEGPVRRQVLVDLDPRLKPMNN</sequence>
<keyword evidence="5" id="KW-0812">Transmembrane</keyword>
<dbReference type="Gene3D" id="3.40.50.300">
    <property type="entry name" value="P-loop containing nucleotide triphosphate hydrolases"/>
    <property type="match status" value="1"/>
</dbReference>
<feature type="transmembrane region" description="Helical" evidence="5">
    <location>
        <begin position="12"/>
        <end position="38"/>
    </location>
</feature>
<dbReference type="PANTHER" id="PTHR42957">
    <property type="entry name" value="HELICASE MJ1565-RELATED"/>
    <property type="match status" value="1"/>
</dbReference>
<evidence type="ECO:0000256" key="2">
    <source>
        <dbReference type="ARBA" id="ARBA00034617"/>
    </source>
</evidence>
<evidence type="ECO:0000256" key="1">
    <source>
        <dbReference type="ARBA" id="ARBA00007816"/>
    </source>
</evidence>
<dbReference type="eggNOG" id="arCOG04034">
    <property type="taxonomic scope" value="Archaea"/>
</dbReference>
<comment type="catalytic activity">
    <reaction evidence="3">
        <text>ATP + H2O = ADP + phosphate + H(+)</text>
        <dbReference type="Rhea" id="RHEA:13065"/>
        <dbReference type="ChEBI" id="CHEBI:15377"/>
        <dbReference type="ChEBI" id="CHEBI:15378"/>
        <dbReference type="ChEBI" id="CHEBI:30616"/>
        <dbReference type="ChEBI" id="CHEBI:43474"/>
        <dbReference type="ChEBI" id="CHEBI:456216"/>
        <dbReference type="EC" id="5.6.2.3"/>
    </reaction>
</comment>
<evidence type="ECO:0000256" key="5">
    <source>
        <dbReference type="SAM" id="Phobius"/>
    </source>
</evidence>